<dbReference type="GO" id="GO:0016491">
    <property type="term" value="F:oxidoreductase activity"/>
    <property type="evidence" value="ECO:0007669"/>
    <property type="project" value="InterPro"/>
</dbReference>
<evidence type="ECO:0000313" key="9">
    <source>
        <dbReference type="Proteomes" id="UP000193083"/>
    </source>
</evidence>
<dbReference type="SFLD" id="SFLDS00029">
    <property type="entry name" value="Radical_SAM"/>
    <property type="match status" value="1"/>
</dbReference>
<keyword evidence="4" id="KW-0479">Metal-binding</keyword>
<evidence type="ECO:0000256" key="4">
    <source>
        <dbReference type="ARBA" id="ARBA00022723"/>
    </source>
</evidence>
<evidence type="ECO:0000256" key="5">
    <source>
        <dbReference type="ARBA" id="ARBA00023004"/>
    </source>
</evidence>
<evidence type="ECO:0000256" key="3">
    <source>
        <dbReference type="ARBA" id="ARBA00022691"/>
    </source>
</evidence>
<dbReference type="InterPro" id="IPR058240">
    <property type="entry name" value="rSAM_sf"/>
</dbReference>
<name>A0A1X7PRU9_9HYPH</name>
<dbReference type="SUPFAM" id="SSF102114">
    <property type="entry name" value="Radical SAM enzymes"/>
    <property type="match status" value="1"/>
</dbReference>
<dbReference type="InterPro" id="IPR013785">
    <property type="entry name" value="Aldolase_TIM"/>
</dbReference>
<keyword evidence="2" id="KW-0004">4Fe-4S</keyword>
<evidence type="ECO:0000313" key="8">
    <source>
        <dbReference type="EMBL" id="SMH54831.1"/>
    </source>
</evidence>
<dbReference type="Proteomes" id="UP000193083">
    <property type="component" value="Unassembled WGS sequence"/>
</dbReference>
<dbReference type="PROSITE" id="PS51918">
    <property type="entry name" value="RADICAL_SAM"/>
    <property type="match status" value="1"/>
</dbReference>
<keyword evidence="6" id="KW-0411">Iron-sulfur</keyword>
<dbReference type="Gene3D" id="3.20.20.70">
    <property type="entry name" value="Aldolase class I"/>
    <property type="match status" value="1"/>
</dbReference>
<dbReference type="InterPro" id="IPR023867">
    <property type="entry name" value="Sulphatase_maturase_rSAM"/>
</dbReference>
<keyword evidence="5" id="KW-0408">Iron</keyword>
<organism evidence="8 9">
    <name type="scientific">Mesorhizobium australicum</name>
    <dbReference type="NCBI Taxonomy" id="536018"/>
    <lineage>
        <taxon>Bacteria</taxon>
        <taxon>Pseudomonadati</taxon>
        <taxon>Pseudomonadota</taxon>
        <taxon>Alphaproteobacteria</taxon>
        <taxon>Hyphomicrobiales</taxon>
        <taxon>Phyllobacteriaceae</taxon>
        <taxon>Mesorhizobium</taxon>
    </lineage>
</organism>
<dbReference type="OrthoDB" id="9782387at2"/>
<accession>A0A1X7PRU9</accession>
<keyword evidence="9" id="KW-1185">Reference proteome</keyword>
<gene>
    <name evidence="8" type="ORF">SAMN02982922_5230</name>
</gene>
<dbReference type="RefSeq" id="WP_085466836.1">
    <property type="nucleotide sequence ID" value="NZ_FXBL01000004.1"/>
</dbReference>
<dbReference type="Pfam" id="PF04055">
    <property type="entry name" value="Radical_SAM"/>
    <property type="match status" value="1"/>
</dbReference>
<evidence type="ECO:0000259" key="7">
    <source>
        <dbReference type="PROSITE" id="PS51918"/>
    </source>
</evidence>
<keyword evidence="3" id="KW-0949">S-adenosyl-L-methionine</keyword>
<reference evidence="8 9" key="1">
    <citation type="submission" date="2017-04" db="EMBL/GenBank/DDBJ databases">
        <authorList>
            <person name="Afonso C.L."/>
            <person name="Miller P.J."/>
            <person name="Scott M.A."/>
            <person name="Spackman E."/>
            <person name="Goraichik I."/>
            <person name="Dimitrov K.M."/>
            <person name="Suarez D.L."/>
            <person name="Swayne D.E."/>
        </authorList>
    </citation>
    <scope>NUCLEOTIDE SEQUENCE [LARGE SCALE GENOMIC DNA]</scope>
    <source>
        <strain evidence="8 9">B5P</strain>
    </source>
</reference>
<dbReference type="EMBL" id="FXBL01000004">
    <property type="protein sequence ID" value="SMH54831.1"/>
    <property type="molecule type" value="Genomic_DNA"/>
</dbReference>
<proteinExistence type="predicted"/>
<comment type="cofactor">
    <cofactor evidence="1">
        <name>[4Fe-4S] cluster</name>
        <dbReference type="ChEBI" id="CHEBI:49883"/>
    </cofactor>
</comment>
<dbReference type="AlphaFoldDB" id="A0A1X7PRU9"/>
<dbReference type="InterPro" id="IPR007197">
    <property type="entry name" value="rSAM"/>
</dbReference>
<dbReference type="GO" id="GO:0051539">
    <property type="term" value="F:4 iron, 4 sulfur cluster binding"/>
    <property type="evidence" value="ECO:0007669"/>
    <property type="project" value="UniProtKB-KW"/>
</dbReference>
<evidence type="ECO:0000256" key="2">
    <source>
        <dbReference type="ARBA" id="ARBA00022485"/>
    </source>
</evidence>
<dbReference type="InterPro" id="IPR000385">
    <property type="entry name" value="MoaA_NifB_PqqE_Fe-S-bd_CS"/>
</dbReference>
<dbReference type="PANTHER" id="PTHR43273">
    <property type="entry name" value="ANAEROBIC SULFATASE-MATURATING ENZYME HOMOLOG ASLB-RELATED"/>
    <property type="match status" value="1"/>
</dbReference>
<dbReference type="SFLD" id="SFLDG01386">
    <property type="entry name" value="main_SPASM_domain-containing"/>
    <property type="match status" value="1"/>
</dbReference>
<protein>
    <recommendedName>
        <fullName evidence="7">Radical SAM core domain-containing protein</fullName>
    </recommendedName>
</protein>
<feature type="domain" description="Radical SAM core" evidence="7">
    <location>
        <begin position="4"/>
        <end position="235"/>
    </location>
</feature>
<dbReference type="CDD" id="cd01335">
    <property type="entry name" value="Radical_SAM"/>
    <property type="match status" value="1"/>
</dbReference>
<sequence>MGSAPVVNWAILKIAQRCNINCTYCYVYNRGDTSWQGRPAVMSDEIVMAVARRIRRQAEEFGLKEFHVELHGGEPLLVGRRRFEAICAMLKQHAGVELRFHMQTNGLLLDRAWLDLLDRLDVSFGISLDGPPELHDRNRVDHFGRGTSARLTSILHDLSTERSFHRLFGGILCVVSKPLPHGGELLDWFVRNGVRDIDFLLPDGNHANLPGPDFDPADFARFWIEVYERWSSYGQAAPRIRTLRTLLRGLVGEKSGMDAHGGDLRTMLVVETDGSIGISDVGRICAPLNEDVHHVLTHEFRAHQEREDIALMQRLPAKCADCRWLPACGGGYLPHRFTGEDFSQPSIYCDVWDALLERMAGEIATELERINVGPGFSASRTAHRPAA</sequence>
<dbReference type="PROSITE" id="PS01305">
    <property type="entry name" value="MOAA_NIFB_PQQE"/>
    <property type="match status" value="1"/>
</dbReference>
<evidence type="ECO:0000256" key="6">
    <source>
        <dbReference type="ARBA" id="ARBA00023014"/>
    </source>
</evidence>
<evidence type="ECO:0000256" key="1">
    <source>
        <dbReference type="ARBA" id="ARBA00001966"/>
    </source>
</evidence>
<dbReference type="PANTHER" id="PTHR43273:SF8">
    <property type="entry name" value="RADICAL SAM DOMAIN PROTEIN"/>
    <property type="match status" value="1"/>
</dbReference>
<dbReference type="GO" id="GO:0046872">
    <property type="term" value="F:metal ion binding"/>
    <property type="evidence" value="ECO:0007669"/>
    <property type="project" value="UniProtKB-KW"/>
</dbReference>
<dbReference type="SFLD" id="SFLDG01072">
    <property type="entry name" value="dehydrogenase_like"/>
    <property type="match status" value="1"/>
</dbReference>
<dbReference type="SFLD" id="SFLDG01067">
    <property type="entry name" value="SPASM/twitch_domain_containing"/>
    <property type="match status" value="1"/>
</dbReference>